<dbReference type="InterPro" id="IPR011075">
    <property type="entry name" value="TetR_C"/>
</dbReference>
<feature type="domain" description="HTH tetR-type" evidence="5">
    <location>
        <begin position="3"/>
        <end position="63"/>
    </location>
</feature>
<proteinExistence type="predicted"/>
<reference evidence="6 7" key="1">
    <citation type="submission" date="2017-08" db="EMBL/GenBank/DDBJ databases">
        <title>Infants hospitalized years apart are colonized by the same room-sourced microbial strains.</title>
        <authorList>
            <person name="Brooks B."/>
            <person name="Olm M.R."/>
            <person name="Firek B.A."/>
            <person name="Baker R."/>
            <person name="Thomas B.C."/>
            <person name="Morowitz M.J."/>
            <person name="Banfield J.F."/>
        </authorList>
    </citation>
    <scope>NUCLEOTIDE SEQUENCE [LARGE SCALE GENOMIC DNA]</scope>
    <source>
        <strain evidence="6">S2_005_003_R2_43</strain>
    </source>
</reference>
<dbReference type="PRINTS" id="PR00455">
    <property type="entry name" value="HTHTETR"/>
</dbReference>
<evidence type="ECO:0000256" key="2">
    <source>
        <dbReference type="ARBA" id="ARBA00023125"/>
    </source>
</evidence>
<dbReference type="SUPFAM" id="SSF48498">
    <property type="entry name" value="Tetracyclin repressor-like, C-terminal domain"/>
    <property type="match status" value="1"/>
</dbReference>
<organism evidence="6 7">
    <name type="scientific">Ancylobacter novellus</name>
    <name type="common">Thiobacillus novellus</name>
    <dbReference type="NCBI Taxonomy" id="921"/>
    <lineage>
        <taxon>Bacteria</taxon>
        <taxon>Pseudomonadati</taxon>
        <taxon>Pseudomonadota</taxon>
        <taxon>Alphaproteobacteria</taxon>
        <taxon>Hyphomicrobiales</taxon>
        <taxon>Xanthobacteraceae</taxon>
        <taxon>Ancylobacter</taxon>
    </lineage>
</organism>
<evidence type="ECO:0000313" key="6">
    <source>
        <dbReference type="EMBL" id="PZQ15938.1"/>
    </source>
</evidence>
<dbReference type="PANTHER" id="PTHR47506">
    <property type="entry name" value="TRANSCRIPTIONAL REGULATORY PROTEIN"/>
    <property type="match status" value="1"/>
</dbReference>
<evidence type="ECO:0000256" key="3">
    <source>
        <dbReference type="ARBA" id="ARBA00023163"/>
    </source>
</evidence>
<keyword evidence="1" id="KW-0805">Transcription regulation</keyword>
<sequence length="188" mass="19925">MSLGTRDRLMAEAERLVRRLGYAGFSYADLASAVGITKASIHHHFPSKEALGLALVAAYETRYEAAMAAILTERADAPSRIDAYAALYLKGLEDDLGCLCAALAVEVAVLPPAFRKALAAFFGKHVDWLAAVIAEGQAAGELRAGAEPQALARHIIATLEGALLMERVFGRAEGFNDTLAALKASVRA</sequence>
<dbReference type="Pfam" id="PF16925">
    <property type="entry name" value="TetR_C_13"/>
    <property type="match status" value="1"/>
</dbReference>
<evidence type="ECO:0000259" key="5">
    <source>
        <dbReference type="PROSITE" id="PS50977"/>
    </source>
</evidence>
<gene>
    <name evidence="6" type="ORF">DI565_08970</name>
</gene>
<comment type="caution">
    <text evidence="6">The sequence shown here is derived from an EMBL/GenBank/DDBJ whole genome shotgun (WGS) entry which is preliminary data.</text>
</comment>
<keyword evidence="3" id="KW-0804">Transcription</keyword>
<feature type="DNA-binding region" description="H-T-H motif" evidence="4">
    <location>
        <begin position="26"/>
        <end position="45"/>
    </location>
</feature>
<dbReference type="Proteomes" id="UP000249577">
    <property type="component" value="Unassembled WGS sequence"/>
</dbReference>
<dbReference type="GO" id="GO:0003677">
    <property type="term" value="F:DNA binding"/>
    <property type="evidence" value="ECO:0007669"/>
    <property type="project" value="UniProtKB-UniRule"/>
</dbReference>
<keyword evidence="2 4" id="KW-0238">DNA-binding</keyword>
<evidence type="ECO:0000256" key="4">
    <source>
        <dbReference type="PROSITE-ProRule" id="PRU00335"/>
    </source>
</evidence>
<dbReference type="InterPro" id="IPR001647">
    <property type="entry name" value="HTH_TetR"/>
</dbReference>
<dbReference type="AlphaFoldDB" id="A0A2W5KKE1"/>
<evidence type="ECO:0000313" key="7">
    <source>
        <dbReference type="Proteomes" id="UP000249577"/>
    </source>
</evidence>
<dbReference type="SUPFAM" id="SSF46689">
    <property type="entry name" value="Homeodomain-like"/>
    <property type="match status" value="1"/>
</dbReference>
<dbReference type="EMBL" id="QFPN01000004">
    <property type="protein sequence ID" value="PZQ15938.1"/>
    <property type="molecule type" value="Genomic_DNA"/>
</dbReference>
<name>A0A2W5KKE1_ANCNO</name>
<dbReference type="Pfam" id="PF00440">
    <property type="entry name" value="TetR_N"/>
    <property type="match status" value="1"/>
</dbReference>
<dbReference type="PANTHER" id="PTHR47506:SF1">
    <property type="entry name" value="HTH-TYPE TRANSCRIPTIONAL REGULATOR YJDC"/>
    <property type="match status" value="1"/>
</dbReference>
<dbReference type="InterPro" id="IPR009057">
    <property type="entry name" value="Homeodomain-like_sf"/>
</dbReference>
<accession>A0A2W5KKE1</accession>
<protein>
    <submittedName>
        <fullName evidence="6">TetR family transcriptional regulator</fullName>
    </submittedName>
</protein>
<evidence type="ECO:0000256" key="1">
    <source>
        <dbReference type="ARBA" id="ARBA00023015"/>
    </source>
</evidence>
<dbReference type="PROSITE" id="PS50977">
    <property type="entry name" value="HTH_TETR_2"/>
    <property type="match status" value="1"/>
</dbReference>
<dbReference type="Gene3D" id="1.10.357.10">
    <property type="entry name" value="Tetracycline Repressor, domain 2"/>
    <property type="match status" value="1"/>
</dbReference>
<dbReference type="InterPro" id="IPR036271">
    <property type="entry name" value="Tet_transcr_reg_TetR-rel_C_sf"/>
</dbReference>